<name>A0A6A6QFI3_9PEZI</name>
<evidence type="ECO:0008006" key="4">
    <source>
        <dbReference type="Google" id="ProtNLM"/>
    </source>
</evidence>
<dbReference type="Proteomes" id="UP000799750">
    <property type="component" value="Unassembled WGS sequence"/>
</dbReference>
<keyword evidence="1" id="KW-0732">Signal</keyword>
<reference evidence="2" key="1">
    <citation type="journal article" date="2020" name="Stud. Mycol.">
        <title>101 Dothideomycetes genomes: a test case for predicting lifestyles and emergence of pathogens.</title>
        <authorList>
            <person name="Haridas S."/>
            <person name="Albert R."/>
            <person name="Binder M."/>
            <person name="Bloem J."/>
            <person name="Labutti K."/>
            <person name="Salamov A."/>
            <person name="Andreopoulos B."/>
            <person name="Baker S."/>
            <person name="Barry K."/>
            <person name="Bills G."/>
            <person name="Bluhm B."/>
            <person name="Cannon C."/>
            <person name="Castanera R."/>
            <person name="Culley D."/>
            <person name="Daum C."/>
            <person name="Ezra D."/>
            <person name="Gonzalez J."/>
            <person name="Henrissat B."/>
            <person name="Kuo A."/>
            <person name="Liang C."/>
            <person name="Lipzen A."/>
            <person name="Lutzoni F."/>
            <person name="Magnuson J."/>
            <person name="Mondo S."/>
            <person name="Nolan M."/>
            <person name="Ohm R."/>
            <person name="Pangilinan J."/>
            <person name="Park H.-J."/>
            <person name="Ramirez L."/>
            <person name="Alfaro M."/>
            <person name="Sun H."/>
            <person name="Tritt A."/>
            <person name="Yoshinaga Y."/>
            <person name="Zwiers L.-H."/>
            <person name="Turgeon B."/>
            <person name="Goodwin S."/>
            <person name="Spatafora J."/>
            <person name="Crous P."/>
            <person name="Grigoriev I."/>
        </authorList>
    </citation>
    <scope>NUCLEOTIDE SEQUENCE</scope>
    <source>
        <strain evidence="2">CBS 269.34</strain>
    </source>
</reference>
<dbReference type="SUPFAM" id="SSF49503">
    <property type="entry name" value="Cupredoxins"/>
    <property type="match status" value="1"/>
</dbReference>
<dbReference type="Gene3D" id="2.60.40.420">
    <property type="entry name" value="Cupredoxins - blue copper proteins"/>
    <property type="match status" value="1"/>
</dbReference>
<feature type="chain" id="PRO_5025597893" description="Cupredoxin" evidence="1">
    <location>
        <begin position="19"/>
        <end position="248"/>
    </location>
</feature>
<dbReference type="PANTHER" id="PTHR34883:SF4">
    <property type="entry name" value="CUPREDOXIN"/>
    <property type="match status" value="1"/>
</dbReference>
<proteinExistence type="predicted"/>
<evidence type="ECO:0000256" key="1">
    <source>
        <dbReference type="SAM" id="SignalP"/>
    </source>
</evidence>
<sequence>MKSFTILSLAASAVSATAQMMSVAAPSGTVAAAAGAMTHTVTVGGVKAAADPSGTPTPILGYSPEAISAAVGDVVEFVFMQKNHTVTQSTFANPCVKMAGGIDSGFLPNPSGKPGVTFQMTVPATDPMWFYCKQKNGTHCGKGMVFSVNAVESGEKNSAAYKQLAIAQNGTGLLPANIAPSGGASVAAAPPASTVTIAAGASAAATIAAGQGQTGDGTACSCACLCGANSFPQAAAVNSFGGFAGMLS</sequence>
<protein>
    <recommendedName>
        <fullName evidence="4">Cupredoxin</fullName>
    </recommendedName>
</protein>
<organism evidence="2 3">
    <name type="scientific">Lophium mytilinum</name>
    <dbReference type="NCBI Taxonomy" id="390894"/>
    <lineage>
        <taxon>Eukaryota</taxon>
        <taxon>Fungi</taxon>
        <taxon>Dikarya</taxon>
        <taxon>Ascomycota</taxon>
        <taxon>Pezizomycotina</taxon>
        <taxon>Dothideomycetes</taxon>
        <taxon>Pleosporomycetidae</taxon>
        <taxon>Mytilinidiales</taxon>
        <taxon>Mytilinidiaceae</taxon>
        <taxon>Lophium</taxon>
    </lineage>
</organism>
<dbReference type="EMBL" id="MU004196">
    <property type="protein sequence ID" value="KAF2490931.1"/>
    <property type="molecule type" value="Genomic_DNA"/>
</dbReference>
<dbReference type="InterPro" id="IPR052953">
    <property type="entry name" value="Ser-rich/MCO-related"/>
</dbReference>
<dbReference type="OrthoDB" id="1921208at2759"/>
<gene>
    <name evidence="2" type="ORF">BU16DRAFT_565861</name>
</gene>
<evidence type="ECO:0000313" key="3">
    <source>
        <dbReference type="Proteomes" id="UP000799750"/>
    </source>
</evidence>
<accession>A0A6A6QFI3</accession>
<dbReference type="InterPro" id="IPR008972">
    <property type="entry name" value="Cupredoxin"/>
</dbReference>
<dbReference type="CDD" id="cd00920">
    <property type="entry name" value="Cupredoxin"/>
    <property type="match status" value="1"/>
</dbReference>
<dbReference type="PANTHER" id="PTHR34883">
    <property type="entry name" value="SERINE-RICH PROTEIN, PUTATIVE-RELATED-RELATED"/>
    <property type="match status" value="1"/>
</dbReference>
<keyword evidence="3" id="KW-1185">Reference proteome</keyword>
<feature type="signal peptide" evidence="1">
    <location>
        <begin position="1"/>
        <end position="18"/>
    </location>
</feature>
<dbReference type="AlphaFoldDB" id="A0A6A6QFI3"/>
<evidence type="ECO:0000313" key="2">
    <source>
        <dbReference type="EMBL" id="KAF2490931.1"/>
    </source>
</evidence>